<organism evidence="10 11">
    <name type="scientific">Venturia inaequalis</name>
    <name type="common">Apple scab fungus</name>
    <dbReference type="NCBI Taxonomy" id="5025"/>
    <lineage>
        <taxon>Eukaryota</taxon>
        <taxon>Fungi</taxon>
        <taxon>Dikarya</taxon>
        <taxon>Ascomycota</taxon>
        <taxon>Pezizomycotina</taxon>
        <taxon>Dothideomycetes</taxon>
        <taxon>Pleosporomycetidae</taxon>
        <taxon>Venturiales</taxon>
        <taxon>Venturiaceae</taxon>
        <taxon>Venturia</taxon>
    </lineage>
</organism>
<dbReference type="GO" id="GO:0000398">
    <property type="term" value="P:mRNA splicing, via spliceosome"/>
    <property type="evidence" value="ECO:0007669"/>
    <property type="project" value="TreeGrafter"/>
</dbReference>
<gene>
    <name evidence="10" type="ORF">EG328_001269</name>
</gene>
<evidence type="ECO:0000256" key="6">
    <source>
        <dbReference type="PROSITE-ProRule" id="PRU00176"/>
    </source>
</evidence>
<dbReference type="Gene3D" id="3.30.70.330">
    <property type="match status" value="1"/>
</dbReference>
<feature type="compositionally biased region" description="Basic residues" evidence="7">
    <location>
        <begin position="46"/>
        <end position="63"/>
    </location>
</feature>
<dbReference type="InterPro" id="IPR012677">
    <property type="entry name" value="Nucleotide-bd_a/b_plait_sf"/>
</dbReference>
<name>A0A8H3VIY7_VENIN</name>
<evidence type="ECO:0000256" key="1">
    <source>
        <dbReference type="ARBA" id="ARBA00004123"/>
    </source>
</evidence>
<keyword evidence="5" id="KW-0539">Nucleus</keyword>
<dbReference type="Pfam" id="PF00076">
    <property type="entry name" value="RRM_1"/>
    <property type="match status" value="1"/>
</dbReference>
<comment type="subcellular location">
    <subcellularLocation>
        <location evidence="1">Nucleus</location>
    </subcellularLocation>
</comment>
<feature type="domain" description="LysM" evidence="9">
    <location>
        <begin position="667"/>
        <end position="713"/>
    </location>
</feature>
<evidence type="ECO:0000259" key="8">
    <source>
        <dbReference type="PROSITE" id="PS50102"/>
    </source>
</evidence>
<dbReference type="SMART" id="SM00360">
    <property type="entry name" value="RRM"/>
    <property type="match status" value="1"/>
</dbReference>
<dbReference type="PROSITE" id="PS51782">
    <property type="entry name" value="LYSM"/>
    <property type="match status" value="1"/>
</dbReference>
<feature type="compositionally biased region" description="Basic and acidic residues" evidence="7">
    <location>
        <begin position="199"/>
        <end position="211"/>
    </location>
</feature>
<evidence type="ECO:0000313" key="10">
    <source>
        <dbReference type="EMBL" id="KAE9987843.1"/>
    </source>
</evidence>
<dbReference type="Gene3D" id="3.10.350.10">
    <property type="entry name" value="LysM domain"/>
    <property type="match status" value="1"/>
</dbReference>
<dbReference type="InterPro" id="IPR036779">
    <property type="entry name" value="LysM_dom_sf"/>
</dbReference>
<dbReference type="InterPro" id="IPR018392">
    <property type="entry name" value="LysM"/>
</dbReference>
<proteinExistence type="predicted"/>
<dbReference type="GO" id="GO:0061574">
    <property type="term" value="C:ASAP complex"/>
    <property type="evidence" value="ECO:0007669"/>
    <property type="project" value="TreeGrafter"/>
</dbReference>
<keyword evidence="2" id="KW-0507">mRNA processing</keyword>
<keyword evidence="4" id="KW-0508">mRNA splicing</keyword>
<dbReference type="PANTHER" id="PTHR15481:SF0">
    <property type="entry name" value="LD23870P-RELATED"/>
    <property type="match status" value="1"/>
</dbReference>
<evidence type="ECO:0000313" key="11">
    <source>
        <dbReference type="Proteomes" id="UP000447873"/>
    </source>
</evidence>
<accession>A0A8H3VIY7</accession>
<dbReference type="SUPFAM" id="SSF54106">
    <property type="entry name" value="LysM domain"/>
    <property type="match status" value="1"/>
</dbReference>
<comment type="caution">
    <text evidence="10">The sequence shown here is derived from an EMBL/GenBank/DDBJ whole genome shotgun (WGS) entry which is preliminary data.</text>
</comment>
<feature type="region of interest" description="Disordered" evidence="7">
    <location>
        <begin position="1"/>
        <end position="83"/>
    </location>
</feature>
<dbReference type="InterPro" id="IPR000504">
    <property type="entry name" value="RRM_dom"/>
</dbReference>
<feature type="compositionally biased region" description="Gly residues" evidence="7">
    <location>
        <begin position="212"/>
        <end position="225"/>
    </location>
</feature>
<evidence type="ECO:0008006" key="12">
    <source>
        <dbReference type="Google" id="ProtNLM"/>
    </source>
</evidence>
<evidence type="ECO:0000256" key="2">
    <source>
        <dbReference type="ARBA" id="ARBA00022664"/>
    </source>
</evidence>
<dbReference type="EMBL" id="WNWS01000013">
    <property type="protein sequence ID" value="KAE9987843.1"/>
    <property type="molecule type" value="Genomic_DNA"/>
</dbReference>
<evidence type="ECO:0000256" key="5">
    <source>
        <dbReference type="ARBA" id="ARBA00023242"/>
    </source>
</evidence>
<keyword evidence="3 6" id="KW-0694">RNA-binding</keyword>
<evidence type="ECO:0000256" key="4">
    <source>
        <dbReference type="ARBA" id="ARBA00023187"/>
    </source>
</evidence>
<dbReference type="Proteomes" id="UP000447873">
    <property type="component" value="Unassembled WGS sequence"/>
</dbReference>
<dbReference type="GO" id="GO:0003723">
    <property type="term" value="F:RNA binding"/>
    <property type="evidence" value="ECO:0007669"/>
    <property type="project" value="UniProtKB-UniRule"/>
</dbReference>
<sequence length="716" mass="76587">MASPSPRRSRSRSPARDSPARSPRRSVSPRSDSRSRSRLRSLTPRSARRNGRTRSPSRSRSRSRGRESSRSVSRSRSRSRGLSFPRSAKIVVEQITKNVNRDHLQEIFSTYGTILDIDLAISKTFRNQNGGLAYILYKTTDEAQLAISHMHEAQIDGVKITVSIVLPKRRWSRSPPPKFGYVEREAPRGGAYGGRGRAGRGDRFRSPDRGPRGGGYGGRGGGPPRGGNSYYPSRDGAGVPLDAAAGTTLAAHHIAALLRRDVVVMAGEIVHPEKVEDEEMLVDVVVEDGAGATAAEAGAGHTLVVEAGSVVEEGVRRERVYGLIRSMDIDCSNLGGHLGRQLVLVLLAAGSIPALVLGAPVQYVPLMRIGTVATPDSSFSQQLSERGTSDVYRMYTGTGQSTSWPSMDQWVSTFDEMFAINKKVITTGCTQFNVAANSAQETSNIATGIKTVATETGIDSRFILAILLQESNGCVRAPTTSYGVRNPGLMQDHDGSATCNEAGRIQNPCPASTIKQMIRDGVAGTPAGDGLVQTMAKAGGYATSTSKYYVSARIYNSGSLAANGDLGAGIATHCYVSDVANRLTGWVYAKKACSLDGGSVDEAYDAPPLPPATARSTAPVVAAEVHEVDSELIDHEVAHEPAPEAPPTNIKAFASKLAPGATTNCAEYYNVQDGDVCQEVSEKFAISLDELRQLNTQIDAGCSNMWMGYDYCVKDL</sequence>
<dbReference type="GO" id="GO:0005737">
    <property type="term" value="C:cytoplasm"/>
    <property type="evidence" value="ECO:0007669"/>
    <property type="project" value="TreeGrafter"/>
</dbReference>
<feature type="domain" description="RRM" evidence="8">
    <location>
        <begin position="88"/>
        <end position="167"/>
    </location>
</feature>
<dbReference type="CDD" id="cd12365">
    <property type="entry name" value="RRM_RNPS1"/>
    <property type="match status" value="1"/>
</dbReference>
<dbReference type="GO" id="GO:0005654">
    <property type="term" value="C:nucleoplasm"/>
    <property type="evidence" value="ECO:0007669"/>
    <property type="project" value="TreeGrafter"/>
</dbReference>
<dbReference type="PANTHER" id="PTHR15481">
    <property type="entry name" value="RIBONUCLEIC ACID BINDING PROTEIN S1"/>
    <property type="match status" value="1"/>
</dbReference>
<dbReference type="InterPro" id="IPR034201">
    <property type="entry name" value="RNPS1_RRM"/>
</dbReference>
<dbReference type="AlphaFoldDB" id="A0A8H3VIY7"/>
<feature type="region of interest" description="Disordered" evidence="7">
    <location>
        <begin position="177"/>
        <end position="234"/>
    </location>
</feature>
<feature type="compositionally biased region" description="Low complexity" evidence="7">
    <location>
        <begin position="20"/>
        <end position="30"/>
    </location>
</feature>
<protein>
    <recommendedName>
        <fullName evidence="12">LysM domain-containing protein</fullName>
    </recommendedName>
</protein>
<evidence type="ECO:0000256" key="7">
    <source>
        <dbReference type="SAM" id="MobiDB-lite"/>
    </source>
</evidence>
<evidence type="ECO:0000259" key="9">
    <source>
        <dbReference type="PROSITE" id="PS51782"/>
    </source>
</evidence>
<reference evidence="10 11" key="1">
    <citation type="submission" date="2018-12" db="EMBL/GenBank/DDBJ databases">
        <title>Venturia inaequalis Genome Resource.</title>
        <authorList>
            <person name="Lichtner F.J."/>
        </authorList>
    </citation>
    <scope>NUCLEOTIDE SEQUENCE [LARGE SCALE GENOMIC DNA]</scope>
    <source>
        <strain evidence="10 11">120213</strain>
    </source>
</reference>
<dbReference type="SUPFAM" id="SSF54928">
    <property type="entry name" value="RNA-binding domain, RBD"/>
    <property type="match status" value="1"/>
</dbReference>
<dbReference type="PROSITE" id="PS50102">
    <property type="entry name" value="RRM"/>
    <property type="match status" value="1"/>
</dbReference>
<dbReference type="Gene3D" id="1.10.530.10">
    <property type="match status" value="1"/>
</dbReference>
<evidence type="ECO:0000256" key="3">
    <source>
        <dbReference type="ARBA" id="ARBA00022884"/>
    </source>
</evidence>
<dbReference type="InterPro" id="IPR035979">
    <property type="entry name" value="RBD_domain_sf"/>
</dbReference>